<accession>A0ABU6MSB1</accession>
<dbReference type="EMBL" id="JARMAB010000044">
    <property type="protein sequence ID" value="MED1205920.1"/>
    <property type="molecule type" value="Genomic_DNA"/>
</dbReference>
<keyword evidence="2" id="KW-1185">Reference proteome</keyword>
<proteinExistence type="predicted"/>
<dbReference type="Proteomes" id="UP001341444">
    <property type="component" value="Unassembled WGS sequence"/>
</dbReference>
<comment type="caution">
    <text evidence="1">The sequence shown here is derived from an EMBL/GenBank/DDBJ whole genome shotgun (WGS) entry which is preliminary data.</text>
</comment>
<dbReference type="Pfam" id="PF26344">
    <property type="entry name" value="YuzC"/>
    <property type="match status" value="1"/>
</dbReference>
<evidence type="ECO:0000313" key="1">
    <source>
        <dbReference type="EMBL" id="MED1205920.1"/>
    </source>
</evidence>
<sequence length="115" mass="13416">MYRYYQYTVPVYPPVSPYYPPFRQLPAIKTEQFIKSAKITVPLLKDAETFIKRISSSASFTKKFMEEAQKSHTSELTKLFRQLHLSSQPTVRYNPTGIIVSFTDSDAQVVLNMRW</sequence>
<organism evidence="1 2">
    <name type="scientific">Heyndrickxia acidicola</name>
    <dbReference type="NCBI Taxonomy" id="209389"/>
    <lineage>
        <taxon>Bacteria</taxon>
        <taxon>Bacillati</taxon>
        <taxon>Bacillota</taxon>
        <taxon>Bacilli</taxon>
        <taxon>Bacillales</taxon>
        <taxon>Bacillaceae</taxon>
        <taxon>Heyndrickxia</taxon>
    </lineage>
</organism>
<dbReference type="InterPro" id="IPR058870">
    <property type="entry name" value="YuzC"/>
</dbReference>
<reference evidence="1 2" key="1">
    <citation type="submission" date="2023-03" db="EMBL/GenBank/DDBJ databases">
        <title>Bacillus Genome Sequencing.</title>
        <authorList>
            <person name="Dunlap C."/>
        </authorList>
    </citation>
    <scope>NUCLEOTIDE SEQUENCE [LARGE SCALE GENOMIC DNA]</scope>
    <source>
        <strain evidence="1 2">B-23453</strain>
    </source>
</reference>
<name>A0ABU6MSB1_9BACI</name>
<gene>
    <name evidence="1" type="ORF">P4T90_23075</name>
</gene>
<protein>
    <submittedName>
        <fullName evidence="1">Uncharacterized protein</fullName>
    </submittedName>
</protein>
<dbReference type="RefSeq" id="WP_066269847.1">
    <property type="nucleotide sequence ID" value="NZ_JARMAB010000044.1"/>
</dbReference>
<evidence type="ECO:0000313" key="2">
    <source>
        <dbReference type="Proteomes" id="UP001341444"/>
    </source>
</evidence>